<sequence length="369" mass="42645">MKSSTDEKVIKTVKKRVRKTKQAEVASTEVIAETVPVQQVETVQQMKQVETVQQMKQVETVPVDEECQDESNKSNKKRGRKPKGGKIIINSYLNELVHIPAPNIILHLKCGEADLVQNNLLSSITYASNVETFQFEQTKVNDLTYQLINGNTIEHSSHYNPALVVDNNNNNTTAANTSSTHGNDDMKVIWDKLKELTYHLHTNNISDKKSACFWCTCDFDNPSIFIPKHELNHTYYCYGCFCSPECATAFLFKESIDTSTRFERYHLLNHIYCKIYDYKKNIKPAPDPFYTLNKYYGNLSIQEYRRLLKNERLLLVVDKPLSRTLPELHEDNDDFIYNGKNIPSSTKFKLRRKNKQSKTDILSDTFNIH</sequence>
<proteinExistence type="predicted"/>
<dbReference type="AlphaFoldDB" id="A0A6C0HGI2"/>
<protein>
    <recommendedName>
        <fullName evidence="3">MYM-type domain-containing protein</fullName>
    </recommendedName>
</protein>
<evidence type="ECO:0000313" key="2">
    <source>
        <dbReference type="EMBL" id="QHT79728.1"/>
    </source>
</evidence>
<reference evidence="2" key="1">
    <citation type="journal article" date="2020" name="Nature">
        <title>Giant virus diversity and host interactions through global metagenomics.</title>
        <authorList>
            <person name="Schulz F."/>
            <person name="Roux S."/>
            <person name="Paez-Espino D."/>
            <person name="Jungbluth S."/>
            <person name="Walsh D.A."/>
            <person name="Denef V.J."/>
            <person name="McMahon K.D."/>
            <person name="Konstantinidis K.T."/>
            <person name="Eloe-Fadrosh E.A."/>
            <person name="Kyrpides N.C."/>
            <person name="Woyke T."/>
        </authorList>
    </citation>
    <scope>NUCLEOTIDE SEQUENCE</scope>
    <source>
        <strain evidence="2">GVMAG-M-3300023184-101</strain>
    </source>
</reference>
<organism evidence="2">
    <name type="scientific">viral metagenome</name>
    <dbReference type="NCBI Taxonomy" id="1070528"/>
    <lineage>
        <taxon>unclassified sequences</taxon>
        <taxon>metagenomes</taxon>
        <taxon>organismal metagenomes</taxon>
    </lineage>
</organism>
<feature type="compositionally biased region" description="Basic residues" evidence="1">
    <location>
        <begin position="74"/>
        <end position="84"/>
    </location>
</feature>
<evidence type="ECO:0008006" key="3">
    <source>
        <dbReference type="Google" id="ProtNLM"/>
    </source>
</evidence>
<evidence type="ECO:0000256" key="1">
    <source>
        <dbReference type="SAM" id="MobiDB-lite"/>
    </source>
</evidence>
<name>A0A6C0HGI2_9ZZZZ</name>
<accession>A0A6C0HGI2</accession>
<dbReference type="EMBL" id="MN739953">
    <property type="protein sequence ID" value="QHT79728.1"/>
    <property type="molecule type" value="Genomic_DNA"/>
</dbReference>
<feature type="region of interest" description="Disordered" evidence="1">
    <location>
        <begin position="63"/>
        <end position="84"/>
    </location>
</feature>